<gene>
    <name evidence="2" type="ORF">AMTR_s02562p00008600</name>
</gene>
<name>U5CKW8_AMBTC</name>
<sequence>MWPKGHAKDSLCGPRVTRRPHPKVSSYKMWPKGQTKATTDLVQPWPLALAQPVASTRTHNIVPSKMK</sequence>
<evidence type="ECO:0000256" key="1">
    <source>
        <dbReference type="SAM" id="MobiDB-lite"/>
    </source>
</evidence>
<dbReference type="HOGENOM" id="CLU_2815847_0_0_1"/>
<dbReference type="AlphaFoldDB" id="U5CKW8"/>
<feature type="region of interest" description="Disordered" evidence="1">
    <location>
        <begin position="1"/>
        <end position="35"/>
    </location>
</feature>
<accession>U5CKW8</accession>
<evidence type="ECO:0000313" key="3">
    <source>
        <dbReference type="Proteomes" id="UP000017836"/>
    </source>
</evidence>
<protein>
    <submittedName>
        <fullName evidence="2">Uncharacterized protein</fullName>
    </submittedName>
</protein>
<dbReference type="Proteomes" id="UP000017836">
    <property type="component" value="Unassembled WGS sequence"/>
</dbReference>
<reference evidence="3" key="1">
    <citation type="journal article" date="2013" name="Science">
        <title>The Amborella genome and the evolution of flowering plants.</title>
        <authorList>
            <consortium name="Amborella Genome Project"/>
        </authorList>
    </citation>
    <scope>NUCLEOTIDE SEQUENCE [LARGE SCALE GENOMIC DNA]</scope>
</reference>
<proteinExistence type="predicted"/>
<organism evidence="2 3">
    <name type="scientific">Amborella trichopoda</name>
    <dbReference type="NCBI Taxonomy" id="13333"/>
    <lineage>
        <taxon>Eukaryota</taxon>
        <taxon>Viridiplantae</taxon>
        <taxon>Streptophyta</taxon>
        <taxon>Embryophyta</taxon>
        <taxon>Tracheophyta</taxon>
        <taxon>Spermatophyta</taxon>
        <taxon>Magnoliopsida</taxon>
        <taxon>Amborellales</taxon>
        <taxon>Amborellaceae</taxon>
        <taxon>Amborella</taxon>
    </lineage>
</organism>
<evidence type="ECO:0000313" key="2">
    <source>
        <dbReference type="EMBL" id="ERM97301.1"/>
    </source>
</evidence>
<dbReference type="EMBL" id="KI396512">
    <property type="protein sequence ID" value="ERM97301.1"/>
    <property type="molecule type" value="Genomic_DNA"/>
</dbReference>
<dbReference type="Gramene" id="ERM97301">
    <property type="protein sequence ID" value="ERM97301"/>
    <property type="gene ID" value="AMTR_s02562p00008600"/>
</dbReference>
<keyword evidence="3" id="KW-1185">Reference proteome</keyword>